<dbReference type="SUPFAM" id="SSF53850">
    <property type="entry name" value="Periplasmic binding protein-like II"/>
    <property type="match status" value="1"/>
</dbReference>
<keyword evidence="3 6" id="KW-0238">DNA-binding</keyword>
<comment type="caution">
    <text evidence="6">The sequence shown here is derived from an EMBL/GenBank/DDBJ whole genome shotgun (WGS) entry which is preliminary data.</text>
</comment>
<dbReference type="InterPro" id="IPR005119">
    <property type="entry name" value="LysR_subst-bd"/>
</dbReference>
<dbReference type="RefSeq" id="WP_113955130.1">
    <property type="nucleotide sequence ID" value="NZ_QNRT01000004.1"/>
</dbReference>
<evidence type="ECO:0000256" key="3">
    <source>
        <dbReference type="ARBA" id="ARBA00023125"/>
    </source>
</evidence>
<dbReference type="Gene3D" id="1.10.10.10">
    <property type="entry name" value="Winged helix-like DNA-binding domain superfamily/Winged helix DNA-binding domain"/>
    <property type="match status" value="1"/>
</dbReference>
<dbReference type="GO" id="GO:0003677">
    <property type="term" value="F:DNA binding"/>
    <property type="evidence" value="ECO:0007669"/>
    <property type="project" value="UniProtKB-KW"/>
</dbReference>
<evidence type="ECO:0000313" key="6">
    <source>
        <dbReference type="EMBL" id="RBP49267.1"/>
    </source>
</evidence>
<dbReference type="InParanoid" id="A0A395JH32"/>
<reference evidence="6 7" key="1">
    <citation type="submission" date="2018-06" db="EMBL/GenBank/DDBJ databases">
        <title>Genomic Encyclopedia of Type Strains, Phase IV (KMG-IV): sequencing the most valuable type-strain genomes for metagenomic binning, comparative biology and taxonomic classification.</title>
        <authorList>
            <person name="Goeker M."/>
        </authorList>
    </citation>
    <scope>NUCLEOTIDE SEQUENCE [LARGE SCALE GENOMIC DNA]</scope>
    <source>
        <strain evidence="6 7">DSM 24032</strain>
    </source>
</reference>
<dbReference type="Gene3D" id="3.40.190.10">
    <property type="entry name" value="Periplasmic binding protein-like II"/>
    <property type="match status" value="2"/>
</dbReference>
<dbReference type="AlphaFoldDB" id="A0A395JH32"/>
<dbReference type="OrthoDB" id="8720143at2"/>
<keyword evidence="4" id="KW-0804">Transcription</keyword>
<dbReference type="InterPro" id="IPR050389">
    <property type="entry name" value="LysR-type_TF"/>
</dbReference>
<dbReference type="InterPro" id="IPR036390">
    <property type="entry name" value="WH_DNA-bd_sf"/>
</dbReference>
<dbReference type="EMBL" id="QNRT01000004">
    <property type="protein sequence ID" value="RBP49267.1"/>
    <property type="molecule type" value="Genomic_DNA"/>
</dbReference>
<name>A0A395JH32_9GAMM</name>
<evidence type="ECO:0000313" key="7">
    <source>
        <dbReference type="Proteomes" id="UP000253083"/>
    </source>
</evidence>
<dbReference type="InterPro" id="IPR000847">
    <property type="entry name" value="LysR_HTH_N"/>
</dbReference>
<comment type="similarity">
    <text evidence="1">Belongs to the LysR transcriptional regulatory family.</text>
</comment>
<proteinExistence type="inferred from homology"/>
<keyword evidence="2" id="KW-0805">Transcription regulation</keyword>
<feature type="domain" description="HTH lysR-type" evidence="5">
    <location>
        <begin position="8"/>
        <end position="65"/>
    </location>
</feature>
<dbReference type="PROSITE" id="PS50931">
    <property type="entry name" value="HTH_LYSR"/>
    <property type="match status" value="1"/>
</dbReference>
<dbReference type="Pfam" id="PF00126">
    <property type="entry name" value="HTH_1"/>
    <property type="match status" value="1"/>
</dbReference>
<evidence type="ECO:0000259" key="5">
    <source>
        <dbReference type="PROSITE" id="PS50931"/>
    </source>
</evidence>
<dbReference type="PRINTS" id="PR00039">
    <property type="entry name" value="HTHLYSR"/>
</dbReference>
<sequence>MQDPLSRIDLNLLVSFQVLIQEKNVTRAAERLFVTQPAMSKTLNRLRNLLEDELFVRSSHGLTPTPKTLELERPVNDILSQLTELMVSNQEFDPANTAATISLATLGTSASVGMPAFINKLRQHAPKVMLLSQNIDAKWEDRLRSGSLDFAIVAKKRFSDDFVTHKLMNIKPVLYMRNDHPLANVNQITLEQRREYQHMAVYFPNFETTRDDMKKLFASFGILSNVPFLTTNLMVCLETLRETDMLMIASDRLMESSLISENFVSKPLDDLINLKIDALSLVQHVRTKNSPLHQYLTRLIVESFKET</sequence>
<gene>
    <name evidence="6" type="ORF">DFR28_104195</name>
</gene>
<dbReference type="PANTHER" id="PTHR30118:SF12">
    <property type="entry name" value="TRANSCRIPTIONAL REGULATOR LYSR FAMILY"/>
    <property type="match status" value="1"/>
</dbReference>
<evidence type="ECO:0000256" key="1">
    <source>
        <dbReference type="ARBA" id="ARBA00009437"/>
    </source>
</evidence>
<organism evidence="6 7">
    <name type="scientific">Arenicella xantha</name>
    <dbReference type="NCBI Taxonomy" id="644221"/>
    <lineage>
        <taxon>Bacteria</taxon>
        <taxon>Pseudomonadati</taxon>
        <taxon>Pseudomonadota</taxon>
        <taxon>Gammaproteobacteria</taxon>
        <taxon>Arenicellales</taxon>
        <taxon>Arenicellaceae</taxon>
        <taxon>Arenicella</taxon>
    </lineage>
</organism>
<keyword evidence="7" id="KW-1185">Reference proteome</keyword>
<accession>A0A395JH32</accession>
<protein>
    <submittedName>
        <fullName evidence="6">DNA-binding transcriptional LysR family regulator</fullName>
    </submittedName>
</protein>
<dbReference type="SUPFAM" id="SSF46785">
    <property type="entry name" value="Winged helix' DNA-binding domain"/>
    <property type="match status" value="1"/>
</dbReference>
<dbReference type="InterPro" id="IPR036388">
    <property type="entry name" value="WH-like_DNA-bd_sf"/>
</dbReference>
<dbReference type="Proteomes" id="UP000253083">
    <property type="component" value="Unassembled WGS sequence"/>
</dbReference>
<dbReference type="PANTHER" id="PTHR30118">
    <property type="entry name" value="HTH-TYPE TRANSCRIPTIONAL REGULATOR LEUO-RELATED"/>
    <property type="match status" value="1"/>
</dbReference>
<evidence type="ECO:0000256" key="2">
    <source>
        <dbReference type="ARBA" id="ARBA00023015"/>
    </source>
</evidence>
<dbReference type="GO" id="GO:0003700">
    <property type="term" value="F:DNA-binding transcription factor activity"/>
    <property type="evidence" value="ECO:0007669"/>
    <property type="project" value="InterPro"/>
</dbReference>
<dbReference type="Pfam" id="PF03466">
    <property type="entry name" value="LysR_substrate"/>
    <property type="match status" value="1"/>
</dbReference>
<evidence type="ECO:0000256" key="4">
    <source>
        <dbReference type="ARBA" id="ARBA00023163"/>
    </source>
</evidence>